<comment type="caution">
    <text evidence="2">The sequence shown here is derived from an EMBL/GenBank/DDBJ whole genome shotgun (WGS) entry which is preliminary data.</text>
</comment>
<dbReference type="InterPro" id="IPR011598">
    <property type="entry name" value="bHLH_dom"/>
</dbReference>
<reference evidence="2" key="1">
    <citation type="journal article" date="2023" name="PLoS Negl. Trop. Dis.">
        <title>A genome sequence for Biomphalaria pfeifferi, the major vector snail for the human-infecting parasite Schistosoma mansoni.</title>
        <authorList>
            <person name="Bu L."/>
            <person name="Lu L."/>
            <person name="Laidemitt M.R."/>
            <person name="Zhang S.M."/>
            <person name="Mutuku M."/>
            <person name="Mkoji G."/>
            <person name="Steinauer M."/>
            <person name="Loker E.S."/>
        </authorList>
    </citation>
    <scope>NUCLEOTIDE SEQUENCE</scope>
    <source>
        <strain evidence="2">KasaAsao</strain>
    </source>
</reference>
<proteinExistence type="predicted"/>
<name>A0AAD8ETL7_BIOPF</name>
<keyword evidence="3" id="KW-1185">Reference proteome</keyword>
<feature type="non-terminal residue" evidence="2">
    <location>
        <position position="57"/>
    </location>
</feature>
<dbReference type="Pfam" id="PF23171">
    <property type="entry name" value="bHLH_HIF1A"/>
    <property type="match status" value="1"/>
</dbReference>
<dbReference type="CDD" id="cd11391">
    <property type="entry name" value="bHLH_PAS"/>
    <property type="match status" value="1"/>
</dbReference>
<accession>A0AAD8ETL7</accession>
<reference evidence="2" key="2">
    <citation type="submission" date="2023-04" db="EMBL/GenBank/DDBJ databases">
        <authorList>
            <person name="Bu L."/>
            <person name="Lu L."/>
            <person name="Laidemitt M.R."/>
            <person name="Zhang S.M."/>
            <person name="Mutuku M."/>
            <person name="Mkoji G."/>
            <person name="Steinauer M."/>
            <person name="Loker E.S."/>
        </authorList>
    </citation>
    <scope>NUCLEOTIDE SEQUENCE</scope>
    <source>
        <strain evidence="2">KasaAsao</strain>
        <tissue evidence="2">Whole Snail</tissue>
    </source>
</reference>
<feature type="domain" description="BHLH" evidence="1">
    <location>
        <begin position="1"/>
        <end position="52"/>
    </location>
</feature>
<sequence length="57" mass="6599">ANRLRVIAKQRRDAENSILTELIDLLPLDKKVLAKKDKSSLLRLVLTYMRFRAAFDA</sequence>
<dbReference type="InterPro" id="IPR036638">
    <property type="entry name" value="HLH_DNA-bd_sf"/>
</dbReference>
<evidence type="ECO:0000313" key="2">
    <source>
        <dbReference type="EMBL" id="KAK0039887.1"/>
    </source>
</evidence>
<organism evidence="2 3">
    <name type="scientific">Biomphalaria pfeifferi</name>
    <name type="common">Bloodfluke planorb</name>
    <name type="synonym">Freshwater snail</name>
    <dbReference type="NCBI Taxonomy" id="112525"/>
    <lineage>
        <taxon>Eukaryota</taxon>
        <taxon>Metazoa</taxon>
        <taxon>Spiralia</taxon>
        <taxon>Lophotrochozoa</taxon>
        <taxon>Mollusca</taxon>
        <taxon>Gastropoda</taxon>
        <taxon>Heterobranchia</taxon>
        <taxon>Euthyneura</taxon>
        <taxon>Panpulmonata</taxon>
        <taxon>Hygrophila</taxon>
        <taxon>Lymnaeoidea</taxon>
        <taxon>Planorbidae</taxon>
        <taxon>Biomphalaria</taxon>
    </lineage>
</organism>
<dbReference type="PROSITE" id="PS50888">
    <property type="entry name" value="BHLH"/>
    <property type="match status" value="1"/>
</dbReference>
<feature type="non-terminal residue" evidence="2">
    <location>
        <position position="1"/>
    </location>
</feature>
<gene>
    <name evidence="2" type="ORF">Bpfe_030686</name>
</gene>
<dbReference type="SUPFAM" id="SSF47459">
    <property type="entry name" value="HLH, helix-loop-helix DNA-binding domain"/>
    <property type="match status" value="1"/>
</dbReference>
<dbReference type="Gene3D" id="4.10.280.10">
    <property type="entry name" value="Helix-loop-helix DNA-binding domain"/>
    <property type="match status" value="1"/>
</dbReference>
<evidence type="ECO:0000259" key="1">
    <source>
        <dbReference type="PROSITE" id="PS50888"/>
    </source>
</evidence>
<dbReference type="Proteomes" id="UP001233172">
    <property type="component" value="Unassembled WGS sequence"/>
</dbReference>
<dbReference type="AlphaFoldDB" id="A0AAD8ETL7"/>
<protein>
    <submittedName>
        <fullName evidence="2">Hypoxia-inducible factor 1-alpha</fullName>
    </submittedName>
</protein>
<dbReference type="EMBL" id="JASAOG010000391">
    <property type="protein sequence ID" value="KAK0039887.1"/>
    <property type="molecule type" value="Genomic_DNA"/>
</dbReference>
<evidence type="ECO:0000313" key="3">
    <source>
        <dbReference type="Proteomes" id="UP001233172"/>
    </source>
</evidence>
<dbReference type="GO" id="GO:0046983">
    <property type="term" value="F:protein dimerization activity"/>
    <property type="evidence" value="ECO:0007669"/>
    <property type="project" value="InterPro"/>
</dbReference>